<evidence type="ECO:0000256" key="7">
    <source>
        <dbReference type="RuleBase" id="RU004379"/>
    </source>
</evidence>
<keyword evidence="4 7" id="KW-0812">Transmembrane</keyword>
<feature type="transmembrane region" description="Helical" evidence="7">
    <location>
        <begin position="80"/>
        <end position="100"/>
    </location>
</feature>
<comment type="similarity">
    <text evidence="2 7">Belongs to the BI1 family.</text>
</comment>
<keyword evidence="3" id="KW-1003">Cell membrane</keyword>
<comment type="caution">
    <text evidence="8">The sequence shown here is derived from an EMBL/GenBank/DDBJ whole genome shotgun (WGS) entry which is preliminary data.</text>
</comment>
<gene>
    <name evidence="8" type="ORF">ACFOOG_09505</name>
</gene>
<feature type="transmembrane region" description="Helical" evidence="7">
    <location>
        <begin position="134"/>
        <end position="155"/>
    </location>
</feature>
<accession>A0ABV7ZX07</accession>
<feature type="transmembrane region" description="Helical" evidence="7">
    <location>
        <begin position="21"/>
        <end position="42"/>
    </location>
</feature>
<keyword evidence="5 7" id="KW-1133">Transmembrane helix</keyword>
<dbReference type="CDD" id="cd10433">
    <property type="entry name" value="YccA_like"/>
    <property type="match status" value="1"/>
</dbReference>
<proteinExistence type="inferred from homology"/>
<evidence type="ECO:0000313" key="8">
    <source>
        <dbReference type="EMBL" id="MFC3853064.1"/>
    </source>
</evidence>
<keyword evidence="9" id="KW-1185">Reference proteome</keyword>
<evidence type="ECO:0000313" key="9">
    <source>
        <dbReference type="Proteomes" id="UP001595617"/>
    </source>
</evidence>
<dbReference type="RefSeq" id="WP_380695864.1">
    <property type="nucleotide sequence ID" value="NZ_JBHRYR010000003.1"/>
</dbReference>
<comment type="subcellular location">
    <subcellularLocation>
        <location evidence="1">Cell membrane</location>
        <topology evidence="1">Multi-pass membrane protein</topology>
    </subcellularLocation>
</comment>
<evidence type="ECO:0000256" key="5">
    <source>
        <dbReference type="ARBA" id="ARBA00022989"/>
    </source>
</evidence>
<dbReference type="InterPro" id="IPR006214">
    <property type="entry name" value="Bax_inhibitor_1-related"/>
</dbReference>
<name>A0ABV7ZX07_9GAMM</name>
<dbReference type="PANTHER" id="PTHR23291:SF115">
    <property type="entry name" value="MODULATOR OF FTSH PROTEASE YCCA"/>
    <property type="match status" value="1"/>
</dbReference>
<reference evidence="9" key="1">
    <citation type="journal article" date="2019" name="Int. J. Syst. Evol. Microbiol.">
        <title>The Global Catalogue of Microorganisms (GCM) 10K type strain sequencing project: providing services to taxonomists for standard genome sequencing and annotation.</title>
        <authorList>
            <consortium name="The Broad Institute Genomics Platform"/>
            <consortium name="The Broad Institute Genome Sequencing Center for Infectious Disease"/>
            <person name="Wu L."/>
            <person name="Ma J."/>
        </authorList>
    </citation>
    <scope>NUCLEOTIDE SEQUENCE [LARGE SCALE GENOMIC DNA]</scope>
    <source>
        <strain evidence="9">IBRC 10765</strain>
    </source>
</reference>
<feature type="transmembrane region" description="Helical" evidence="7">
    <location>
        <begin position="106"/>
        <end position="127"/>
    </location>
</feature>
<feature type="transmembrane region" description="Helical" evidence="7">
    <location>
        <begin position="191"/>
        <end position="214"/>
    </location>
</feature>
<feature type="transmembrane region" description="Helical" evidence="7">
    <location>
        <begin position="161"/>
        <end position="179"/>
    </location>
</feature>
<dbReference type="Pfam" id="PF01027">
    <property type="entry name" value="Bax1-I"/>
    <property type="match status" value="1"/>
</dbReference>
<dbReference type="EMBL" id="JBHRYR010000003">
    <property type="protein sequence ID" value="MFC3853064.1"/>
    <property type="molecule type" value="Genomic_DNA"/>
</dbReference>
<evidence type="ECO:0000256" key="4">
    <source>
        <dbReference type="ARBA" id="ARBA00022692"/>
    </source>
</evidence>
<evidence type="ECO:0000256" key="2">
    <source>
        <dbReference type="ARBA" id="ARBA00010350"/>
    </source>
</evidence>
<evidence type="ECO:0000256" key="1">
    <source>
        <dbReference type="ARBA" id="ARBA00004651"/>
    </source>
</evidence>
<dbReference type="PANTHER" id="PTHR23291">
    <property type="entry name" value="BAX INHIBITOR-RELATED"/>
    <property type="match status" value="1"/>
</dbReference>
<protein>
    <submittedName>
        <fullName evidence="8">Bax inhibitor-1/YccA family protein</fullName>
    </submittedName>
</protein>
<keyword evidence="6 7" id="KW-0472">Membrane</keyword>
<dbReference type="InterPro" id="IPR006213">
    <property type="entry name" value="Bax_inhbtr1_CS"/>
</dbReference>
<evidence type="ECO:0000256" key="6">
    <source>
        <dbReference type="ARBA" id="ARBA00023136"/>
    </source>
</evidence>
<dbReference type="Proteomes" id="UP001595617">
    <property type="component" value="Unassembled WGS sequence"/>
</dbReference>
<feature type="transmembrane region" description="Helical" evidence="7">
    <location>
        <begin position="48"/>
        <end position="68"/>
    </location>
</feature>
<sequence>MAEYQTTTRSTGESLLATHKVLRNTYMLLAMTLLFSAFTAFLSMAVGLGHGVAMIMSFGAIGIIWFVLPKVENKPSGVIWTFVFTGLLGAGLGPMLNAYLAVMPSVVFQALAGTAIIFFTLSAYTLVTRTDFSFMGGALMVGIVTAFVISILGLLFQAPMMSLVASGLFMLISSGMILFQTSQIIHGGETNYIRATVSLYVSLYNLFVSLLHILGVMNDE</sequence>
<evidence type="ECO:0000256" key="3">
    <source>
        <dbReference type="ARBA" id="ARBA00022475"/>
    </source>
</evidence>
<organism evidence="8 9">
    <name type="scientific">Saccharospirillum mangrovi</name>
    <dbReference type="NCBI Taxonomy" id="2161747"/>
    <lineage>
        <taxon>Bacteria</taxon>
        <taxon>Pseudomonadati</taxon>
        <taxon>Pseudomonadota</taxon>
        <taxon>Gammaproteobacteria</taxon>
        <taxon>Oceanospirillales</taxon>
        <taxon>Saccharospirillaceae</taxon>
        <taxon>Saccharospirillum</taxon>
    </lineage>
</organism>
<dbReference type="PROSITE" id="PS01243">
    <property type="entry name" value="BI1"/>
    <property type="match status" value="1"/>
</dbReference>